<evidence type="ECO:0000256" key="5">
    <source>
        <dbReference type="ARBA" id="ARBA00022679"/>
    </source>
</evidence>
<proteinExistence type="predicted"/>
<evidence type="ECO:0000256" key="2">
    <source>
        <dbReference type="ARBA" id="ARBA00004127"/>
    </source>
</evidence>
<dbReference type="EMBL" id="BQKY01000006">
    <property type="protein sequence ID" value="GJN90313.1"/>
    <property type="molecule type" value="Genomic_DNA"/>
</dbReference>
<evidence type="ECO:0000256" key="12">
    <source>
        <dbReference type="ARBA" id="ARBA00022989"/>
    </source>
</evidence>
<dbReference type="InterPro" id="IPR001841">
    <property type="entry name" value="Znf_RING"/>
</dbReference>
<keyword evidence="12 16" id="KW-1133">Transmembrane helix</keyword>
<name>A0AAV5GJD4_9BASI</name>
<dbReference type="GO" id="GO:0012505">
    <property type="term" value="C:endomembrane system"/>
    <property type="evidence" value="ECO:0007669"/>
    <property type="project" value="UniProtKB-SubCell"/>
</dbReference>
<evidence type="ECO:0000256" key="8">
    <source>
        <dbReference type="ARBA" id="ARBA00022729"/>
    </source>
</evidence>
<feature type="transmembrane region" description="Helical" evidence="16">
    <location>
        <begin position="609"/>
        <end position="632"/>
    </location>
</feature>
<comment type="pathway">
    <text evidence="3">Protein modification; protein ubiquitination.</text>
</comment>
<feature type="transmembrane region" description="Helical" evidence="16">
    <location>
        <begin position="701"/>
        <end position="722"/>
    </location>
</feature>
<evidence type="ECO:0000256" key="1">
    <source>
        <dbReference type="ARBA" id="ARBA00000900"/>
    </source>
</evidence>
<dbReference type="InterPro" id="IPR021319">
    <property type="entry name" value="DUF2921"/>
</dbReference>
<accession>A0AAV5GJD4</accession>
<dbReference type="PROSITE" id="PS50089">
    <property type="entry name" value="ZF_RING_2"/>
    <property type="match status" value="1"/>
</dbReference>
<keyword evidence="8" id="KW-0732">Signal</keyword>
<feature type="transmembrane region" description="Helical" evidence="16">
    <location>
        <begin position="530"/>
        <end position="549"/>
    </location>
</feature>
<evidence type="ECO:0000256" key="13">
    <source>
        <dbReference type="ARBA" id="ARBA00023136"/>
    </source>
</evidence>
<dbReference type="InterPro" id="IPR050731">
    <property type="entry name" value="HRD1_E3_ubiq-ligases"/>
</dbReference>
<dbReference type="InterPro" id="IPR013083">
    <property type="entry name" value="Znf_RING/FYVE/PHD"/>
</dbReference>
<dbReference type="Gene3D" id="3.30.40.10">
    <property type="entry name" value="Zinc/RING finger domain, C3HC4 (zinc finger)"/>
    <property type="match status" value="1"/>
</dbReference>
<dbReference type="GO" id="GO:0008270">
    <property type="term" value="F:zinc ion binding"/>
    <property type="evidence" value="ECO:0007669"/>
    <property type="project" value="UniProtKB-KW"/>
</dbReference>
<feature type="region of interest" description="Disordered" evidence="15">
    <location>
        <begin position="97"/>
        <end position="123"/>
    </location>
</feature>
<keyword evidence="13 16" id="KW-0472">Membrane</keyword>
<feature type="transmembrane region" description="Helical" evidence="16">
    <location>
        <begin position="789"/>
        <end position="805"/>
    </location>
</feature>
<evidence type="ECO:0000256" key="14">
    <source>
        <dbReference type="PROSITE-ProRule" id="PRU00175"/>
    </source>
</evidence>
<evidence type="ECO:0000256" key="10">
    <source>
        <dbReference type="ARBA" id="ARBA00022786"/>
    </source>
</evidence>
<dbReference type="PANTHER" id="PTHR22763">
    <property type="entry name" value="RING ZINC FINGER PROTEIN"/>
    <property type="match status" value="1"/>
</dbReference>
<dbReference type="Pfam" id="PF11145">
    <property type="entry name" value="DUF2921"/>
    <property type="match status" value="1"/>
</dbReference>
<comment type="caution">
    <text evidence="18">The sequence shown here is derived from an EMBL/GenBank/DDBJ whole genome shotgun (WGS) entry which is preliminary data.</text>
</comment>
<dbReference type="SUPFAM" id="SSF57850">
    <property type="entry name" value="RING/U-box"/>
    <property type="match status" value="1"/>
</dbReference>
<feature type="domain" description="RING-type" evidence="17">
    <location>
        <begin position="876"/>
        <end position="932"/>
    </location>
</feature>
<dbReference type="PANTHER" id="PTHR22763:SF162">
    <property type="entry name" value="TRANSMEMBRANE E3 UBIQUITIN-PROTEIN LIGASE 1"/>
    <property type="match status" value="1"/>
</dbReference>
<keyword evidence="6 16" id="KW-0812">Transmembrane</keyword>
<feature type="compositionally biased region" description="Polar residues" evidence="15">
    <location>
        <begin position="108"/>
        <end position="123"/>
    </location>
</feature>
<reference evidence="18 19" key="1">
    <citation type="submission" date="2021-12" db="EMBL/GenBank/DDBJ databases">
        <title>High titer production of polyol ester of fatty acids by Rhodotorula paludigena BS15 towards product separation-free biomass refinery.</title>
        <authorList>
            <person name="Mano J."/>
            <person name="Ono H."/>
            <person name="Tanaka T."/>
            <person name="Naito K."/>
            <person name="Sushida H."/>
            <person name="Ike M."/>
            <person name="Tokuyasu K."/>
            <person name="Kitaoka M."/>
        </authorList>
    </citation>
    <scope>NUCLEOTIDE SEQUENCE [LARGE SCALE GENOMIC DNA]</scope>
    <source>
        <strain evidence="18 19">BS15</strain>
    </source>
</reference>
<comment type="catalytic activity">
    <reaction evidence="1">
        <text>S-ubiquitinyl-[E2 ubiquitin-conjugating enzyme]-L-cysteine + [acceptor protein]-L-lysine = [E2 ubiquitin-conjugating enzyme]-L-cysteine + N(6)-ubiquitinyl-[acceptor protein]-L-lysine.</text>
        <dbReference type="EC" id="2.3.2.27"/>
    </reaction>
</comment>
<keyword evidence="7" id="KW-0479">Metal-binding</keyword>
<dbReference type="GO" id="GO:0043161">
    <property type="term" value="P:proteasome-mediated ubiquitin-dependent protein catabolic process"/>
    <property type="evidence" value="ECO:0007669"/>
    <property type="project" value="TreeGrafter"/>
</dbReference>
<dbReference type="GO" id="GO:0061630">
    <property type="term" value="F:ubiquitin protein ligase activity"/>
    <property type="evidence" value="ECO:0007669"/>
    <property type="project" value="UniProtKB-EC"/>
</dbReference>
<feature type="transmembrane region" description="Helical" evidence="16">
    <location>
        <begin position="758"/>
        <end position="777"/>
    </location>
</feature>
<dbReference type="AlphaFoldDB" id="A0AAV5GJD4"/>
<evidence type="ECO:0000256" key="16">
    <source>
        <dbReference type="SAM" id="Phobius"/>
    </source>
</evidence>
<sequence>MDLPPAQQVRVAQQRPSVSYFLFLALLIYLMNTNAPTPASVVLQNGAAPSYEQAYARARHNLLVREARQEGLARWLGESNATGEYLASAYFPDQANGSAPAPLPRPANDSSSDTSAEPGQSETYRIIPFEPDYNATELRPVPPLIADLFAQNAPKLPDGHLESRVYPQNLTGFAKGPWSVRPFSFDELGLNETWSVERVVEQVVEDDASPQNETESAGKAAHSSSARLRRRAEEEAPLVNGTTSARVNLTTVVDVYNRTTQRGTFPWLAGRSSSPASSPARNRATFNLRSEQSSATGSIVPRSSNADAQDWSELLRIRDEDPARWAEWEREGPVVYVSGDLTLRVLPEEGSSEDERVTELDVEAVHFLSSGRVYGYATPSFVGTHVFNAISLPYMSSPSPSSANRTAHAIAHAMLKEYKRRLAKHVRELEDSGPSSFRTDTSGSSDSDDSARRVPTCIFSLYGSLAPLPASYTPALYAEYYRSLFLPQGTSVRAPPPAHLSALLASDNCALVLDVPRAEVTLTQALWNEAARFAVLLVAAELAALVLLVRQLERVQSRPGTIANVALLGIAAICIVDLYVFVTLLMVSVLTVGAVQLTLSHETHADSHASLPLACASFLSCLASLVFGGRYINMIREATPERPSPPPAPARPAEPVVVNLAPADAVLAGAEGTVTDAETGQRLRAPRQDVPFVSWSMKERIYAGAAATALGTFAFALYLILYRGWMPFFLWLIYSYWIPQIVTNVYRGTARQSLAGEYVVGTTIARLATPVYFWGYGGNCLMVEATPKIFYLVAYSGLQAVILLLQTRFSSSSSRFASAGARFFVPSFLIDALELPAISTWNYHPRDLPASLLADLSSDLEAGKAPGSTAAPEPDCPICLTGVQLLPTKLELEAGQGDAVRAQCAVTPCAHVVHTECLEQWMQVRAVCPVCRASLPPLGG</sequence>
<feature type="transmembrane region" description="Helical" evidence="16">
    <location>
        <begin position="728"/>
        <end position="746"/>
    </location>
</feature>
<protein>
    <recommendedName>
        <fullName evidence="4">RING-type E3 ubiquitin transferase</fullName>
        <ecNumber evidence="4">2.3.2.27</ecNumber>
    </recommendedName>
</protein>
<comment type="subcellular location">
    <subcellularLocation>
        <location evidence="2">Endomembrane system</location>
        <topology evidence="2">Multi-pass membrane protein</topology>
    </subcellularLocation>
</comment>
<feature type="transmembrane region" description="Helical" evidence="16">
    <location>
        <begin position="561"/>
        <end position="589"/>
    </location>
</feature>
<evidence type="ECO:0000256" key="7">
    <source>
        <dbReference type="ARBA" id="ARBA00022723"/>
    </source>
</evidence>
<evidence type="ECO:0000256" key="11">
    <source>
        <dbReference type="ARBA" id="ARBA00022833"/>
    </source>
</evidence>
<keyword evidence="11" id="KW-0862">Zinc</keyword>
<keyword evidence="10" id="KW-0833">Ubl conjugation pathway</keyword>
<evidence type="ECO:0000256" key="3">
    <source>
        <dbReference type="ARBA" id="ARBA00004906"/>
    </source>
</evidence>
<evidence type="ECO:0000256" key="4">
    <source>
        <dbReference type="ARBA" id="ARBA00012483"/>
    </source>
</evidence>
<evidence type="ECO:0000259" key="17">
    <source>
        <dbReference type="PROSITE" id="PS50089"/>
    </source>
</evidence>
<evidence type="ECO:0000313" key="19">
    <source>
        <dbReference type="Proteomes" id="UP001342314"/>
    </source>
</evidence>
<evidence type="ECO:0000256" key="9">
    <source>
        <dbReference type="ARBA" id="ARBA00022771"/>
    </source>
</evidence>
<dbReference type="EC" id="2.3.2.27" evidence="4"/>
<evidence type="ECO:0000256" key="15">
    <source>
        <dbReference type="SAM" id="MobiDB-lite"/>
    </source>
</evidence>
<organism evidence="18 19">
    <name type="scientific">Rhodotorula paludigena</name>
    <dbReference type="NCBI Taxonomy" id="86838"/>
    <lineage>
        <taxon>Eukaryota</taxon>
        <taxon>Fungi</taxon>
        <taxon>Dikarya</taxon>
        <taxon>Basidiomycota</taxon>
        <taxon>Pucciniomycotina</taxon>
        <taxon>Microbotryomycetes</taxon>
        <taxon>Sporidiobolales</taxon>
        <taxon>Sporidiobolaceae</taxon>
        <taxon>Rhodotorula</taxon>
    </lineage>
</organism>
<keyword evidence="9 14" id="KW-0863">Zinc-finger</keyword>
<feature type="region of interest" description="Disordered" evidence="15">
    <location>
        <begin position="206"/>
        <end position="239"/>
    </location>
</feature>
<evidence type="ECO:0000313" key="18">
    <source>
        <dbReference type="EMBL" id="GJN90313.1"/>
    </source>
</evidence>
<evidence type="ECO:0000256" key="6">
    <source>
        <dbReference type="ARBA" id="ARBA00022692"/>
    </source>
</evidence>
<gene>
    <name evidence="18" type="ORF">Rhopal_003322-T1</name>
</gene>
<feature type="compositionally biased region" description="Low complexity" evidence="15">
    <location>
        <begin position="435"/>
        <end position="445"/>
    </location>
</feature>
<keyword evidence="19" id="KW-1185">Reference proteome</keyword>
<keyword evidence="5" id="KW-0808">Transferase</keyword>
<dbReference type="SMART" id="SM00184">
    <property type="entry name" value="RING"/>
    <property type="match status" value="1"/>
</dbReference>
<dbReference type="Proteomes" id="UP001342314">
    <property type="component" value="Unassembled WGS sequence"/>
</dbReference>
<feature type="region of interest" description="Disordered" evidence="15">
    <location>
        <begin position="429"/>
        <end position="451"/>
    </location>
</feature>